<accession>A0A0N9ICI1</accession>
<evidence type="ECO:0000313" key="1">
    <source>
        <dbReference type="EMBL" id="ALG12922.1"/>
    </source>
</evidence>
<organism evidence="1 2">
    <name type="scientific">Kibdelosporangium phytohabitans</name>
    <dbReference type="NCBI Taxonomy" id="860235"/>
    <lineage>
        <taxon>Bacteria</taxon>
        <taxon>Bacillati</taxon>
        <taxon>Actinomycetota</taxon>
        <taxon>Actinomycetes</taxon>
        <taxon>Pseudonocardiales</taxon>
        <taxon>Pseudonocardiaceae</taxon>
        <taxon>Kibdelosporangium</taxon>
    </lineage>
</organism>
<dbReference type="EMBL" id="CP012752">
    <property type="protein sequence ID" value="ALG12922.1"/>
    <property type="molecule type" value="Genomic_DNA"/>
</dbReference>
<protein>
    <submittedName>
        <fullName evidence="1">Uncharacterized protein</fullName>
    </submittedName>
</protein>
<keyword evidence="2" id="KW-1185">Reference proteome</keyword>
<name>A0A0N9ICI1_9PSEU</name>
<reference evidence="1 2" key="1">
    <citation type="submission" date="2015-07" db="EMBL/GenBank/DDBJ databases">
        <title>Genome sequencing of Kibdelosporangium phytohabitans.</title>
        <authorList>
            <person name="Qin S."/>
            <person name="Xing K."/>
        </authorList>
    </citation>
    <scope>NUCLEOTIDE SEQUENCE [LARGE SCALE GENOMIC DNA]</scope>
    <source>
        <strain evidence="1 2">KLBMP1111</strain>
    </source>
</reference>
<gene>
    <name evidence="1" type="ORF">AOZ06_44125</name>
</gene>
<dbReference type="Proteomes" id="UP000063699">
    <property type="component" value="Chromosome"/>
</dbReference>
<proteinExistence type="predicted"/>
<evidence type="ECO:0000313" key="2">
    <source>
        <dbReference type="Proteomes" id="UP000063699"/>
    </source>
</evidence>
<dbReference type="AlphaFoldDB" id="A0A0N9ICI1"/>
<dbReference type="KEGG" id="kphy:AOZ06_44125"/>
<sequence length="196" mass="21531">MVVAEHGVPASFLLCGLGFDLGRQAPGPGPDSLGQGKHAQGVAFVVRSLSPLQKDVPLHRAVASLLRPLGRTVTPKASTHRFTHISIQPCQKLRDASTDGQQFPPDSRRNITSSLLHCRSQFEHSGQWLRRTRRTVVRHVHRELAVEVTDHLDVEVSPGFFQCGGEALLLLLIQSRPRGAALSNGQTVVHDHRNPY</sequence>